<name>A0AAN9UJF0_9PEZI</name>
<organism evidence="1 2">
    <name type="scientific">Diatrype stigma</name>
    <dbReference type="NCBI Taxonomy" id="117547"/>
    <lineage>
        <taxon>Eukaryota</taxon>
        <taxon>Fungi</taxon>
        <taxon>Dikarya</taxon>
        <taxon>Ascomycota</taxon>
        <taxon>Pezizomycotina</taxon>
        <taxon>Sordariomycetes</taxon>
        <taxon>Xylariomycetidae</taxon>
        <taxon>Xylariales</taxon>
        <taxon>Diatrypaceae</taxon>
        <taxon>Diatrype</taxon>
    </lineage>
</organism>
<reference evidence="1 2" key="1">
    <citation type="submission" date="2024-02" db="EMBL/GenBank/DDBJ databases">
        <title>De novo assembly and annotation of 12 fungi associated with fruit tree decline syndrome in Ontario, Canada.</title>
        <authorList>
            <person name="Sulman M."/>
            <person name="Ellouze W."/>
            <person name="Ilyukhin E."/>
        </authorList>
    </citation>
    <scope>NUCLEOTIDE SEQUENCE [LARGE SCALE GENOMIC DNA]</scope>
    <source>
        <strain evidence="1 2">M11/M66-122</strain>
    </source>
</reference>
<proteinExistence type="predicted"/>
<dbReference type="AlphaFoldDB" id="A0AAN9UJF0"/>
<keyword evidence="2" id="KW-1185">Reference proteome</keyword>
<evidence type="ECO:0000313" key="1">
    <source>
        <dbReference type="EMBL" id="KAK7747595.1"/>
    </source>
</evidence>
<dbReference type="Proteomes" id="UP001320420">
    <property type="component" value="Unassembled WGS sequence"/>
</dbReference>
<protein>
    <submittedName>
        <fullName evidence="1">Uncharacterized protein</fullName>
    </submittedName>
</protein>
<comment type="caution">
    <text evidence="1">The sequence shown here is derived from an EMBL/GenBank/DDBJ whole genome shotgun (WGS) entry which is preliminary data.</text>
</comment>
<sequence length="78" mass="8927">MARRSSSMGAGPRIKQVEVLVFAHLIEDVWRLTRPGFDEDEFRLSIRLVALHRRCTTPTVADRPKFSEAHHRLCEIGG</sequence>
<evidence type="ECO:0000313" key="2">
    <source>
        <dbReference type="Proteomes" id="UP001320420"/>
    </source>
</evidence>
<dbReference type="EMBL" id="JAKJXP020000090">
    <property type="protein sequence ID" value="KAK7747595.1"/>
    <property type="molecule type" value="Genomic_DNA"/>
</dbReference>
<gene>
    <name evidence="1" type="ORF">SLS62_009006</name>
</gene>
<accession>A0AAN9UJF0</accession>